<evidence type="ECO:0008006" key="3">
    <source>
        <dbReference type="Google" id="ProtNLM"/>
    </source>
</evidence>
<dbReference type="InterPro" id="IPR007712">
    <property type="entry name" value="RelE/ParE_toxin"/>
</dbReference>
<accession>A0A382Z3B9</accession>
<dbReference type="SUPFAM" id="SSF143011">
    <property type="entry name" value="RelE-like"/>
    <property type="match status" value="1"/>
</dbReference>
<evidence type="ECO:0000256" key="1">
    <source>
        <dbReference type="ARBA" id="ARBA00022649"/>
    </source>
</evidence>
<dbReference type="Gene3D" id="3.30.2310.20">
    <property type="entry name" value="RelE-like"/>
    <property type="match status" value="1"/>
</dbReference>
<feature type="non-terminal residue" evidence="2">
    <location>
        <position position="160"/>
    </location>
</feature>
<evidence type="ECO:0000313" key="2">
    <source>
        <dbReference type="EMBL" id="SVD90014.1"/>
    </source>
</evidence>
<dbReference type="AlphaFoldDB" id="A0A382Z3B9"/>
<sequence length="160" mass="18690">MEWTLSFKDNFAIELAQLNHKKFKKQFIEARSRLVSSPNVDDGKTIKKLNHFKSYWRYKIDKYRIIYEVNEKENNVRLLMLGQKAIVYKRIGYKKEGLSGKIIANDDISELLEQRPTDEELGSALINSEFGSTENKGKTKFPSIITTEELNNLDIPKKHH</sequence>
<protein>
    <recommendedName>
        <fullName evidence="3">Type II toxin-antitoxin system RelE/ParE family toxin</fullName>
    </recommendedName>
</protein>
<dbReference type="InterPro" id="IPR035093">
    <property type="entry name" value="RelE/ParE_toxin_dom_sf"/>
</dbReference>
<organism evidence="2">
    <name type="scientific">marine metagenome</name>
    <dbReference type="NCBI Taxonomy" id="408172"/>
    <lineage>
        <taxon>unclassified sequences</taxon>
        <taxon>metagenomes</taxon>
        <taxon>ecological metagenomes</taxon>
    </lineage>
</organism>
<proteinExistence type="predicted"/>
<reference evidence="2" key="1">
    <citation type="submission" date="2018-05" db="EMBL/GenBank/DDBJ databases">
        <authorList>
            <person name="Lanie J.A."/>
            <person name="Ng W.-L."/>
            <person name="Kazmierczak K.M."/>
            <person name="Andrzejewski T.M."/>
            <person name="Davidsen T.M."/>
            <person name="Wayne K.J."/>
            <person name="Tettelin H."/>
            <person name="Glass J.I."/>
            <person name="Rusch D."/>
            <person name="Podicherti R."/>
            <person name="Tsui H.-C.T."/>
            <person name="Winkler M.E."/>
        </authorList>
    </citation>
    <scope>NUCLEOTIDE SEQUENCE</scope>
</reference>
<keyword evidence="1" id="KW-1277">Toxin-antitoxin system</keyword>
<dbReference type="Pfam" id="PF05016">
    <property type="entry name" value="ParE_toxin"/>
    <property type="match status" value="1"/>
</dbReference>
<gene>
    <name evidence="2" type="ORF">METZ01_LOCUS442868</name>
</gene>
<name>A0A382Z3B9_9ZZZZ</name>
<dbReference type="EMBL" id="UINC01180687">
    <property type="protein sequence ID" value="SVD90014.1"/>
    <property type="molecule type" value="Genomic_DNA"/>
</dbReference>